<protein>
    <submittedName>
        <fullName evidence="9">Binding-protein-dependent transport systems inner membrane component</fullName>
    </submittedName>
</protein>
<keyword evidence="3" id="KW-1003">Cell membrane</keyword>
<dbReference type="Pfam" id="PF12911">
    <property type="entry name" value="OppC_N"/>
    <property type="match status" value="1"/>
</dbReference>
<comment type="subcellular location">
    <subcellularLocation>
        <location evidence="1 7">Cell membrane</location>
        <topology evidence="1 7">Multi-pass membrane protein</topology>
    </subcellularLocation>
</comment>
<dbReference type="InterPro" id="IPR025966">
    <property type="entry name" value="OppC_N"/>
</dbReference>
<gene>
    <name evidence="9" type="ORF">KL86SPO_70105</name>
</gene>
<evidence type="ECO:0000256" key="4">
    <source>
        <dbReference type="ARBA" id="ARBA00022692"/>
    </source>
</evidence>
<evidence type="ECO:0000256" key="2">
    <source>
        <dbReference type="ARBA" id="ARBA00022448"/>
    </source>
</evidence>
<dbReference type="CDD" id="cd06261">
    <property type="entry name" value="TM_PBP2"/>
    <property type="match status" value="1"/>
</dbReference>
<feature type="transmembrane region" description="Helical" evidence="7">
    <location>
        <begin position="191"/>
        <end position="220"/>
    </location>
</feature>
<organism evidence="9">
    <name type="scientific">uncultured Sporomusa sp</name>
    <dbReference type="NCBI Taxonomy" id="307249"/>
    <lineage>
        <taxon>Bacteria</taxon>
        <taxon>Bacillati</taxon>
        <taxon>Bacillota</taxon>
        <taxon>Negativicutes</taxon>
        <taxon>Selenomonadales</taxon>
        <taxon>Sporomusaceae</taxon>
        <taxon>Sporomusa</taxon>
        <taxon>environmental samples</taxon>
    </lineage>
</organism>
<dbReference type="EMBL" id="FMJE01000007">
    <property type="protein sequence ID" value="SCM83247.1"/>
    <property type="molecule type" value="Genomic_DNA"/>
</dbReference>
<evidence type="ECO:0000256" key="6">
    <source>
        <dbReference type="ARBA" id="ARBA00023136"/>
    </source>
</evidence>
<evidence type="ECO:0000256" key="5">
    <source>
        <dbReference type="ARBA" id="ARBA00022989"/>
    </source>
</evidence>
<evidence type="ECO:0000313" key="9">
    <source>
        <dbReference type="EMBL" id="SCM83247.1"/>
    </source>
</evidence>
<keyword evidence="5 7" id="KW-1133">Transmembrane helix</keyword>
<evidence type="ECO:0000256" key="3">
    <source>
        <dbReference type="ARBA" id="ARBA00022475"/>
    </source>
</evidence>
<dbReference type="PROSITE" id="PS50928">
    <property type="entry name" value="ABC_TM1"/>
    <property type="match status" value="1"/>
</dbReference>
<evidence type="ECO:0000256" key="1">
    <source>
        <dbReference type="ARBA" id="ARBA00004651"/>
    </source>
</evidence>
<dbReference type="GO" id="GO:0005886">
    <property type="term" value="C:plasma membrane"/>
    <property type="evidence" value="ECO:0007669"/>
    <property type="project" value="UniProtKB-SubCell"/>
</dbReference>
<dbReference type="RefSeq" id="WP_288185717.1">
    <property type="nucleotide sequence ID" value="NZ_LT608335.1"/>
</dbReference>
<dbReference type="PANTHER" id="PTHR43386">
    <property type="entry name" value="OLIGOPEPTIDE TRANSPORT SYSTEM PERMEASE PROTEIN APPC"/>
    <property type="match status" value="1"/>
</dbReference>
<feature type="transmembrane region" description="Helical" evidence="7">
    <location>
        <begin position="240"/>
        <end position="259"/>
    </location>
</feature>
<proteinExistence type="inferred from homology"/>
<comment type="similarity">
    <text evidence="7">Belongs to the binding-protein-dependent transport system permease family.</text>
</comment>
<name>A0A212M0J3_9FIRM</name>
<keyword evidence="2 7" id="KW-0813">Transport</keyword>
<dbReference type="PANTHER" id="PTHR43386:SF1">
    <property type="entry name" value="D,D-DIPEPTIDE TRANSPORT SYSTEM PERMEASE PROTEIN DDPC-RELATED"/>
    <property type="match status" value="1"/>
</dbReference>
<dbReference type="SUPFAM" id="SSF161098">
    <property type="entry name" value="MetI-like"/>
    <property type="match status" value="1"/>
</dbReference>
<feature type="domain" description="ABC transmembrane type-1" evidence="8">
    <location>
        <begin position="74"/>
        <end position="259"/>
    </location>
</feature>
<dbReference type="InterPro" id="IPR000515">
    <property type="entry name" value="MetI-like"/>
</dbReference>
<keyword evidence="4 7" id="KW-0812">Transmembrane</keyword>
<keyword evidence="6 7" id="KW-0472">Membrane</keyword>
<dbReference type="Gene3D" id="1.10.3720.10">
    <property type="entry name" value="MetI-like"/>
    <property type="match status" value="1"/>
</dbReference>
<feature type="transmembrane region" description="Helical" evidence="7">
    <location>
        <begin position="105"/>
        <end position="127"/>
    </location>
</feature>
<feature type="transmembrane region" description="Helical" evidence="7">
    <location>
        <begin position="133"/>
        <end position="151"/>
    </location>
</feature>
<accession>A0A212M0J3</accession>
<reference evidence="9" key="1">
    <citation type="submission" date="2016-08" db="EMBL/GenBank/DDBJ databases">
        <authorList>
            <person name="Seilhamer J.J."/>
        </authorList>
    </citation>
    <scope>NUCLEOTIDE SEQUENCE</scope>
    <source>
        <strain evidence="9">86</strain>
    </source>
</reference>
<feature type="transmembrane region" description="Helical" evidence="7">
    <location>
        <begin position="74"/>
        <end position="98"/>
    </location>
</feature>
<dbReference type="Pfam" id="PF00528">
    <property type="entry name" value="BPD_transp_1"/>
    <property type="match status" value="1"/>
</dbReference>
<dbReference type="GO" id="GO:0055085">
    <property type="term" value="P:transmembrane transport"/>
    <property type="evidence" value="ECO:0007669"/>
    <property type="project" value="InterPro"/>
</dbReference>
<evidence type="ECO:0000256" key="7">
    <source>
        <dbReference type="RuleBase" id="RU363032"/>
    </source>
</evidence>
<dbReference type="InterPro" id="IPR050366">
    <property type="entry name" value="BP-dependent_transpt_permease"/>
</dbReference>
<dbReference type="InterPro" id="IPR035906">
    <property type="entry name" value="MetI-like_sf"/>
</dbReference>
<sequence length="274" mass="30118">MESFKSNRVLLAGICLVVFFCLLAVLAQVIAPHDPYRIDLPNKLAMPDAFYPLGTDILGRCVLSRLVYGAQTTLLGSSFIVLSISALGLLLGIVAGYNNAWTGRLLSVVMDIFLAIPELVWMLAIVGLWGIDFSNLLLALVLSHWAVYARVTRNMVWEISRQNYVLAAKTLNTSRLKILTRHLMPNIFPRLLVLITLDMGKFILAIAGFSFLGLGVQPPLAEWGAMLSEGKGFIEDNPQLIMAPGFCIVALVTGFTLVGEGLRDCLDPRQWQGK</sequence>
<dbReference type="AlphaFoldDB" id="A0A212M0J3"/>
<evidence type="ECO:0000259" key="8">
    <source>
        <dbReference type="PROSITE" id="PS50928"/>
    </source>
</evidence>